<evidence type="ECO:0000313" key="2">
    <source>
        <dbReference type="EMBL" id="GFH50310.1"/>
    </source>
</evidence>
<name>A0AAD3CT13_9STRA</name>
<dbReference type="Gene3D" id="3.40.630.30">
    <property type="match status" value="1"/>
</dbReference>
<dbReference type="AlphaFoldDB" id="A0AAD3CT13"/>
<reference evidence="2 3" key="1">
    <citation type="journal article" date="2021" name="Sci. Rep.">
        <title>The genome of the diatom Chaetoceros tenuissimus carries an ancient integrated fragment of an extant virus.</title>
        <authorList>
            <person name="Hongo Y."/>
            <person name="Kimura K."/>
            <person name="Takaki Y."/>
            <person name="Yoshida Y."/>
            <person name="Baba S."/>
            <person name="Kobayashi G."/>
            <person name="Nagasaki K."/>
            <person name="Hano T."/>
            <person name="Tomaru Y."/>
        </authorList>
    </citation>
    <scope>NUCLEOTIDE SEQUENCE [LARGE SCALE GENOMIC DNA]</scope>
    <source>
        <strain evidence="2 3">NIES-3715</strain>
    </source>
</reference>
<feature type="domain" description="N-acetyltransferase" evidence="1">
    <location>
        <begin position="55"/>
        <end position="206"/>
    </location>
</feature>
<organism evidence="2 3">
    <name type="scientific">Chaetoceros tenuissimus</name>
    <dbReference type="NCBI Taxonomy" id="426638"/>
    <lineage>
        <taxon>Eukaryota</taxon>
        <taxon>Sar</taxon>
        <taxon>Stramenopiles</taxon>
        <taxon>Ochrophyta</taxon>
        <taxon>Bacillariophyta</taxon>
        <taxon>Coscinodiscophyceae</taxon>
        <taxon>Chaetocerotophycidae</taxon>
        <taxon>Chaetocerotales</taxon>
        <taxon>Chaetocerotaceae</taxon>
        <taxon>Chaetoceros</taxon>
    </lineage>
</organism>
<dbReference type="EMBL" id="BLLK01000038">
    <property type="protein sequence ID" value="GFH50310.1"/>
    <property type="molecule type" value="Genomic_DNA"/>
</dbReference>
<dbReference type="Pfam" id="PF13508">
    <property type="entry name" value="Acetyltransf_7"/>
    <property type="match status" value="1"/>
</dbReference>
<evidence type="ECO:0000259" key="1">
    <source>
        <dbReference type="PROSITE" id="PS51186"/>
    </source>
</evidence>
<dbReference type="InterPro" id="IPR000182">
    <property type="entry name" value="GNAT_dom"/>
</dbReference>
<dbReference type="SUPFAM" id="SSF55729">
    <property type="entry name" value="Acyl-CoA N-acyltransferases (Nat)"/>
    <property type="match status" value="1"/>
</dbReference>
<gene>
    <name evidence="2" type="ORF">CTEN210_06786</name>
</gene>
<dbReference type="Proteomes" id="UP001054902">
    <property type="component" value="Unassembled WGS sequence"/>
</dbReference>
<accession>A0AAD3CT13</accession>
<dbReference type="GO" id="GO:0016747">
    <property type="term" value="F:acyltransferase activity, transferring groups other than amino-acyl groups"/>
    <property type="evidence" value="ECO:0007669"/>
    <property type="project" value="InterPro"/>
</dbReference>
<dbReference type="InterPro" id="IPR016181">
    <property type="entry name" value="Acyl_CoA_acyltransferase"/>
</dbReference>
<evidence type="ECO:0000313" key="3">
    <source>
        <dbReference type="Proteomes" id="UP001054902"/>
    </source>
</evidence>
<keyword evidence="3" id="KW-1185">Reference proteome</keyword>
<dbReference type="PROSITE" id="PS51186">
    <property type="entry name" value="GNAT"/>
    <property type="match status" value="1"/>
</dbReference>
<proteinExistence type="predicted"/>
<comment type="caution">
    <text evidence="2">The sequence shown here is derived from an EMBL/GenBank/DDBJ whole genome shotgun (WGS) entry which is preliminary data.</text>
</comment>
<protein>
    <recommendedName>
        <fullName evidence="1">N-acetyltransferase domain-containing protein</fullName>
    </recommendedName>
</protein>
<sequence>MAQNLMNPLSIHADRFIVAVDPKNDNKLYGWAQLRPIGTRLVNKNEYDALPGSGSIEEEVNEEIWEEFEADETDFPVGFASLPWTKEYREYAQKSQARNEKRIQRMEQMNKELQRGRSAIWELASVYVKPEMRKLGIGSELVRRVMAKHTTMERKRKDVYLLTLDSTIDWYRQFGFEVTERPPSSMLGEIATGNVITGFIGSKLVCMRGT</sequence>
<dbReference type="CDD" id="cd04301">
    <property type="entry name" value="NAT_SF"/>
    <property type="match status" value="1"/>
</dbReference>